<proteinExistence type="predicted"/>
<keyword evidence="3" id="KW-0732">Signal</keyword>
<dbReference type="Gene3D" id="1.20.58.90">
    <property type="match status" value="1"/>
</dbReference>
<protein>
    <submittedName>
        <fullName evidence="11">Cell wall surface anchor family protein</fullName>
    </submittedName>
</protein>
<keyword evidence="1" id="KW-0134">Cell wall</keyword>
<evidence type="ECO:0000256" key="5">
    <source>
        <dbReference type="SAM" id="MobiDB-lite"/>
    </source>
</evidence>
<feature type="compositionally biased region" description="Polar residues" evidence="5">
    <location>
        <begin position="459"/>
        <end position="468"/>
    </location>
</feature>
<keyword evidence="6" id="KW-1133">Transmembrane helix</keyword>
<dbReference type="InterPro" id="IPR041033">
    <property type="entry name" value="SpaA_PFL_dom_1"/>
</dbReference>
<evidence type="ECO:0000256" key="6">
    <source>
        <dbReference type="SAM" id="Phobius"/>
    </source>
</evidence>
<keyword evidence="2" id="KW-0964">Secreted</keyword>
<dbReference type="RefSeq" id="WP_136110350.1">
    <property type="nucleotide sequence ID" value="NZ_CAAIEW010000006.1"/>
</dbReference>
<evidence type="ECO:0000259" key="9">
    <source>
        <dbReference type="Pfam" id="PF16570"/>
    </source>
</evidence>
<evidence type="ECO:0000256" key="4">
    <source>
        <dbReference type="ARBA" id="ARBA00023088"/>
    </source>
</evidence>
<dbReference type="Pfam" id="PF00746">
    <property type="entry name" value="Gram_pos_anchor"/>
    <property type="match status" value="1"/>
</dbReference>
<keyword evidence="6" id="KW-0472">Membrane</keyword>
<dbReference type="AlphaFoldDB" id="A0A8B6IZM2"/>
<evidence type="ECO:0000313" key="11">
    <source>
        <dbReference type="EMBL" id="VHD11163.1"/>
    </source>
</evidence>
<feature type="region of interest" description="Disordered" evidence="5">
    <location>
        <begin position="449"/>
        <end position="468"/>
    </location>
</feature>
<dbReference type="Pfam" id="PF16570">
    <property type="entry name" value="GramPos_pilinD3"/>
    <property type="match status" value="1"/>
</dbReference>
<feature type="domain" description="SpaA-like prealbumin fold" evidence="10">
    <location>
        <begin position="569"/>
        <end position="613"/>
    </location>
</feature>
<comment type="caution">
    <text evidence="11">The sequence shown here is derived from an EMBL/GenBank/DDBJ whole genome shotgun (WGS) entry which is preliminary data.</text>
</comment>
<gene>
    <name evidence="11" type="ORF">SAMEA1711581_01144</name>
</gene>
<name>A0A8B6IZM2_STRPY</name>
<dbReference type="Proteomes" id="UP000353394">
    <property type="component" value="Unassembled WGS sequence"/>
</dbReference>
<evidence type="ECO:0000259" key="7">
    <source>
        <dbReference type="Pfam" id="PF00746"/>
    </source>
</evidence>
<keyword evidence="6" id="KW-0812">Transmembrane</keyword>
<dbReference type="Gene3D" id="2.60.40.1140">
    <property type="entry name" value="Collagen-binding surface protein Cna, B-type domain"/>
    <property type="match status" value="1"/>
</dbReference>
<dbReference type="InterPro" id="IPR032334">
    <property type="entry name" value="GramPos_pilinBB"/>
</dbReference>
<evidence type="ECO:0000259" key="10">
    <source>
        <dbReference type="Pfam" id="PF17802"/>
    </source>
</evidence>
<dbReference type="NCBIfam" id="TIGR04226">
    <property type="entry name" value="RrgB_K2N_iso_D2"/>
    <property type="match status" value="1"/>
</dbReference>
<dbReference type="InterPro" id="IPR032332">
    <property type="entry name" value="GramPos_pilinD3"/>
</dbReference>
<dbReference type="InterPro" id="IPR019931">
    <property type="entry name" value="LPXTG_anchor"/>
</dbReference>
<feature type="domain" description="Gram-positive pilin backbone subunit 3 Cna-B-like" evidence="9">
    <location>
        <begin position="359"/>
        <end position="494"/>
    </location>
</feature>
<dbReference type="EMBL" id="CAAIJW010000007">
    <property type="protein sequence ID" value="VHD11163.1"/>
    <property type="molecule type" value="Genomic_DNA"/>
</dbReference>
<organism evidence="11 12">
    <name type="scientific">Streptococcus pyogenes</name>
    <dbReference type="NCBI Taxonomy" id="1314"/>
    <lineage>
        <taxon>Bacteria</taxon>
        <taxon>Bacillati</taxon>
        <taxon>Bacillota</taxon>
        <taxon>Bacilli</taxon>
        <taxon>Lactobacillales</taxon>
        <taxon>Streptococcaceae</taxon>
        <taxon>Streptococcus</taxon>
    </lineage>
</organism>
<dbReference type="Gene3D" id="2.60.40.10">
    <property type="entry name" value="Immunoglobulins"/>
    <property type="match status" value="2"/>
</dbReference>
<feature type="domain" description="Gram-positive cocci surface proteins LPxTG" evidence="7">
    <location>
        <begin position="641"/>
        <end position="680"/>
    </location>
</feature>
<dbReference type="InterPro" id="IPR013783">
    <property type="entry name" value="Ig-like_fold"/>
</dbReference>
<dbReference type="Pfam" id="PF17802">
    <property type="entry name" value="SpaA"/>
    <property type="match status" value="1"/>
</dbReference>
<evidence type="ECO:0000259" key="8">
    <source>
        <dbReference type="Pfam" id="PF16569"/>
    </source>
</evidence>
<dbReference type="Gene3D" id="2.60.40.740">
    <property type="match status" value="1"/>
</dbReference>
<dbReference type="NCBIfam" id="TIGR01167">
    <property type="entry name" value="LPXTG_anchor"/>
    <property type="match status" value="1"/>
</dbReference>
<evidence type="ECO:0000313" key="12">
    <source>
        <dbReference type="Proteomes" id="UP000353394"/>
    </source>
</evidence>
<feature type="transmembrane region" description="Helical" evidence="6">
    <location>
        <begin position="652"/>
        <end position="674"/>
    </location>
</feature>
<evidence type="ECO:0000256" key="1">
    <source>
        <dbReference type="ARBA" id="ARBA00022512"/>
    </source>
</evidence>
<dbReference type="InterPro" id="IPR026466">
    <property type="entry name" value="Fim_isopep_form_D2_dom"/>
</dbReference>
<reference evidence="11 12" key="1">
    <citation type="submission" date="2019-04" db="EMBL/GenBank/DDBJ databases">
        <authorList>
            <consortium name="Pathogen Informatics"/>
        </authorList>
    </citation>
    <scope>NUCLEOTIDE SEQUENCE [LARGE SCALE GENOMIC DNA]</scope>
    <source>
        <strain evidence="11 12">K36395</strain>
    </source>
</reference>
<dbReference type="Pfam" id="PF16569">
    <property type="entry name" value="GramPos_pilinBB"/>
    <property type="match status" value="1"/>
</dbReference>
<evidence type="ECO:0000256" key="3">
    <source>
        <dbReference type="ARBA" id="ARBA00022729"/>
    </source>
</evidence>
<feature type="domain" description="Gram-positive pilin backbone subunit 2 Cna-B-like" evidence="8">
    <location>
        <begin position="233"/>
        <end position="344"/>
    </location>
</feature>
<keyword evidence="4" id="KW-0572">Peptidoglycan-anchor</keyword>
<sequence length="682" mass="73838">MKRLTKLFAVFTAILMTVTVLLPVLTVSAVESEQTTKSVTVHKLLAVNGNMESIAQELKNRNYDGRAVEILPENAKEIAGVMFVWTDKNRDVIDANGKPVGVQLTESGKLPAGTKKLPTNALASETLVTGAKFDTAGLSRGEYKIYEIHSLSSYKDEQGNVLSDSLAVPISISLPLNDVIDAHVYPKNIQSKPEIDKNFAKSSELIAPDGKTIPGGADYLNYQVQKAMATAELGKVVPYEVKTKIPANAKYAKLVWTDTMSNGLTFDMNLKVSGATLLKEDYDVVQDDRGFTLTLNSKGLAKVEKQAETSEQEITLAYSATVNSSVVVDTPEKNNISLDYGNRPGKENTPTSVTPNIKELLVTKNWAGGVVPNDINVVYTLLDETTPVASVLMDGKKEKGTINLGSGISFEITDKYSGKFTGLDSNKTYKFIERVSGYAPEYTVSDSSMSVKNTKDTDNPTPLNPTEPTIVNGGKKFVKVDETSSARLEGAEFKIQNADGQYLIEIIQNQATKDAYDRAESDYKAEVAKAQISSEGVMTGTTQEAIELKKAIRDKAYRDLNTKYTWGDVEKAKVFTSNKLGQFEVTGLAYASGYKVIETKAPKGYALPSNTTVASFDVAKGSYSKGDIAYSVGKETDAKRVNNKKVTIPQTGGIGTVIFAVVGAALMAAAFVAYRKSNKEVV</sequence>
<evidence type="ECO:0000256" key="2">
    <source>
        <dbReference type="ARBA" id="ARBA00022525"/>
    </source>
</evidence>
<accession>A0A8B6IZM2</accession>